<reference evidence="1" key="2">
    <citation type="submission" date="2018-03" db="EMBL/GenBank/DDBJ databases">
        <authorList>
            <person name="Keele B.F."/>
        </authorList>
    </citation>
    <scope>NUCLEOTIDE SEQUENCE</scope>
    <source>
        <strain evidence="3">SNUC 4143</strain>
        <strain evidence="1">SNUC 761</strain>
    </source>
</reference>
<sequence length="79" mass="9520">MKFNEWTINIIYKGEYEVLSNNNTFVVIDEDDDFALFIREKDGILKVNKINYNSDFYINHDKKELTLEIHNPLLENDEY</sequence>
<reference evidence="4 5" key="1">
    <citation type="journal article" date="2016" name="Front. Microbiol.">
        <title>Comprehensive Phylogenetic Analysis of Bovine Non-aureus Staphylococci Species Based on Whole-Genome Sequencing.</title>
        <authorList>
            <person name="Naushad S."/>
            <person name="Barkema H.W."/>
            <person name="Luby C."/>
            <person name="Condas L.A."/>
            <person name="Nobrega D.B."/>
            <person name="Carson D.A."/>
            <person name="De Buck J."/>
        </authorList>
    </citation>
    <scope>NUCLEOTIDE SEQUENCE [LARGE SCALE GENOMIC DNA]</scope>
    <source>
        <strain evidence="2 4">SNUC 1409</strain>
        <strain evidence="3 6">SNUC 4143</strain>
        <strain evidence="1 5">SNUC 761</strain>
    </source>
</reference>
<dbReference type="EMBL" id="PYZH01000027">
    <property type="protein sequence ID" value="PTF15726.1"/>
    <property type="molecule type" value="Genomic_DNA"/>
</dbReference>
<dbReference type="Proteomes" id="UP000242547">
    <property type="component" value="Unassembled WGS sequence"/>
</dbReference>
<dbReference type="EMBL" id="PYZL01000180">
    <property type="protein sequence ID" value="PTE68717.1"/>
    <property type="molecule type" value="Genomic_DNA"/>
</dbReference>
<proteinExistence type="predicted"/>
<evidence type="ECO:0000313" key="6">
    <source>
        <dbReference type="Proteomes" id="UP000243350"/>
    </source>
</evidence>
<keyword evidence="4" id="KW-1185">Reference proteome</keyword>
<evidence type="ECO:0000313" key="1">
    <source>
        <dbReference type="EMBL" id="PTE68717.1"/>
    </source>
</evidence>
<evidence type="ECO:0000313" key="3">
    <source>
        <dbReference type="EMBL" id="PTF15726.1"/>
    </source>
</evidence>
<dbReference type="GeneID" id="48887679"/>
<dbReference type="Proteomes" id="UP000242088">
    <property type="component" value="Unassembled WGS sequence"/>
</dbReference>
<comment type="caution">
    <text evidence="1">The sequence shown here is derived from an EMBL/GenBank/DDBJ whole genome shotgun (WGS) entry which is preliminary data.</text>
</comment>
<dbReference type="EMBL" id="PYZI01000001">
    <property type="protein sequence ID" value="PTF15248.1"/>
    <property type="molecule type" value="Genomic_DNA"/>
</dbReference>
<evidence type="ECO:0000313" key="2">
    <source>
        <dbReference type="EMBL" id="PTF15248.1"/>
    </source>
</evidence>
<reference evidence="2" key="3">
    <citation type="submission" date="2018-03" db="EMBL/GenBank/DDBJ databases">
        <authorList>
            <person name="Naushad S."/>
        </authorList>
    </citation>
    <scope>NUCLEOTIDE SEQUENCE</scope>
    <source>
        <strain evidence="2">SNUC 1409</strain>
    </source>
</reference>
<dbReference type="RefSeq" id="WP_103167156.1">
    <property type="nucleotide sequence ID" value="NZ_CP130489.1"/>
</dbReference>
<protein>
    <submittedName>
        <fullName evidence="1">Uncharacterized protein</fullName>
    </submittedName>
</protein>
<accession>A0A2K4DJ68</accession>
<evidence type="ECO:0000313" key="4">
    <source>
        <dbReference type="Proteomes" id="UP000242088"/>
    </source>
</evidence>
<name>A0A2K4DJ68_9STAP</name>
<evidence type="ECO:0000313" key="5">
    <source>
        <dbReference type="Proteomes" id="UP000242547"/>
    </source>
</evidence>
<gene>
    <name evidence="1" type="ORF">BUY44_11710</name>
    <name evidence="2" type="ORF">BUY47_00305</name>
    <name evidence="3" type="ORF">BUY48_05795</name>
</gene>
<dbReference type="Proteomes" id="UP000243350">
    <property type="component" value="Unassembled WGS sequence"/>
</dbReference>
<organism evidence="1 5">
    <name type="scientific">Staphylococcus devriesei</name>
    <dbReference type="NCBI Taxonomy" id="586733"/>
    <lineage>
        <taxon>Bacteria</taxon>
        <taxon>Bacillati</taxon>
        <taxon>Bacillota</taxon>
        <taxon>Bacilli</taxon>
        <taxon>Bacillales</taxon>
        <taxon>Staphylococcaceae</taxon>
        <taxon>Staphylococcus</taxon>
    </lineage>
</organism>
<dbReference type="AlphaFoldDB" id="A0A2K4DJ68"/>